<protein>
    <recommendedName>
        <fullName evidence="2">leucine--tRNA ligase</fullName>
        <ecNumber evidence="2">6.1.1.4</ecNumber>
    </recommendedName>
    <alternativeName>
        <fullName evidence="8">Leucyl-tRNA synthetase</fullName>
    </alternativeName>
</protein>
<evidence type="ECO:0000256" key="5">
    <source>
        <dbReference type="ARBA" id="ARBA00022840"/>
    </source>
</evidence>
<keyword evidence="4" id="KW-0547">Nucleotide-binding</keyword>
<keyword evidence="5" id="KW-0067">ATP-binding</keyword>
<dbReference type="GO" id="GO:0005524">
    <property type="term" value="F:ATP binding"/>
    <property type="evidence" value="ECO:0007669"/>
    <property type="project" value="UniProtKB-KW"/>
</dbReference>
<feature type="chain" id="PRO_5023866665" description="leucine--tRNA ligase" evidence="9">
    <location>
        <begin position="24"/>
        <end position="299"/>
    </location>
</feature>
<sequence length="299" mass="33434">DRSQALAFPVIAVAVSVLARGLSSPTPGCGSPACTRYSGKCHQILMEARVLRVETSCCRFSQQPKSVGRKTGQQSSWPGEKFFGNFPYPYMNGLLHLGHASLSKLEFGAAYSRLRGSNVLLPFGFHCTGMPIKASADELAREIQQYGFPPDVSSEVANNQADQTVIAPDKLKSKKSKAASKAGVQKFQWEIMKGFGLSDEDIAKFQDPYHWLTYFPPLAKEDLKAFGLGCDWRRSFITRDMNLFYDAFVRWQMRKLKKTGKVVKDMRYTIYSPLDGQPCAVVLIMIGQQVKVCCRRNMC</sequence>
<evidence type="ECO:0000256" key="8">
    <source>
        <dbReference type="ARBA" id="ARBA00030520"/>
    </source>
</evidence>
<feature type="signal peptide" evidence="9">
    <location>
        <begin position="1"/>
        <end position="23"/>
    </location>
</feature>
<evidence type="ECO:0000256" key="3">
    <source>
        <dbReference type="ARBA" id="ARBA00022598"/>
    </source>
</evidence>
<dbReference type="Pfam" id="PF00133">
    <property type="entry name" value="tRNA-synt_1"/>
    <property type="match status" value="1"/>
</dbReference>
<evidence type="ECO:0000259" key="10">
    <source>
        <dbReference type="Pfam" id="PF00133"/>
    </source>
</evidence>
<dbReference type="EMBL" id="RWGY01000004">
    <property type="protein sequence ID" value="TVU45317.1"/>
    <property type="molecule type" value="Genomic_DNA"/>
</dbReference>
<keyword evidence="3" id="KW-0436">Ligase</keyword>
<gene>
    <name evidence="11" type="ORF">EJB05_04801</name>
</gene>
<dbReference type="InterPro" id="IPR002300">
    <property type="entry name" value="aa-tRNA-synth_Ia"/>
</dbReference>
<dbReference type="Gene3D" id="3.40.50.620">
    <property type="entry name" value="HUPs"/>
    <property type="match status" value="1"/>
</dbReference>
<evidence type="ECO:0000256" key="7">
    <source>
        <dbReference type="ARBA" id="ARBA00023146"/>
    </source>
</evidence>
<proteinExistence type="inferred from homology"/>
<keyword evidence="6" id="KW-0648">Protein biosynthesis</keyword>
<evidence type="ECO:0000256" key="6">
    <source>
        <dbReference type="ARBA" id="ARBA00022917"/>
    </source>
</evidence>
<dbReference type="Gramene" id="TVU45317">
    <property type="protein sequence ID" value="TVU45317"/>
    <property type="gene ID" value="EJB05_04801"/>
</dbReference>
<dbReference type="EC" id="6.1.1.4" evidence="2"/>
<comment type="caution">
    <text evidence="11">The sequence shown here is derived from an EMBL/GenBank/DDBJ whole genome shotgun (WGS) entry which is preliminary data.</text>
</comment>
<evidence type="ECO:0000313" key="12">
    <source>
        <dbReference type="Proteomes" id="UP000324897"/>
    </source>
</evidence>
<keyword evidence="12" id="KW-1185">Reference proteome</keyword>
<evidence type="ECO:0000313" key="11">
    <source>
        <dbReference type="EMBL" id="TVU45317.1"/>
    </source>
</evidence>
<dbReference type="InterPro" id="IPR004493">
    <property type="entry name" value="Leu-tRNA-synth_Ia_arc/euk"/>
</dbReference>
<comment type="similarity">
    <text evidence="1">Belongs to the class-I aminoacyl-tRNA synthetase family.</text>
</comment>
<reference evidence="11 12" key="1">
    <citation type="journal article" date="2019" name="Sci. Rep.">
        <title>A high-quality genome of Eragrostis curvula grass provides insights into Poaceae evolution and supports new strategies to enhance forage quality.</title>
        <authorList>
            <person name="Carballo J."/>
            <person name="Santos B.A.C.M."/>
            <person name="Zappacosta D."/>
            <person name="Garbus I."/>
            <person name="Selva J.P."/>
            <person name="Gallo C.A."/>
            <person name="Diaz A."/>
            <person name="Albertini E."/>
            <person name="Caccamo M."/>
            <person name="Echenique V."/>
        </authorList>
    </citation>
    <scope>NUCLEOTIDE SEQUENCE [LARGE SCALE GENOMIC DNA]</scope>
    <source>
        <strain evidence="12">cv. Victoria</strain>
        <tissue evidence="11">Leaf</tissue>
    </source>
</reference>
<dbReference type="InterPro" id="IPR014729">
    <property type="entry name" value="Rossmann-like_a/b/a_fold"/>
</dbReference>
<dbReference type="Proteomes" id="UP000324897">
    <property type="component" value="Chromosome 5"/>
</dbReference>
<evidence type="ECO:0000256" key="4">
    <source>
        <dbReference type="ARBA" id="ARBA00022741"/>
    </source>
</evidence>
<keyword evidence="9" id="KW-0732">Signal</keyword>
<dbReference type="GO" id="GO:0004823">
    <property type="term" value="F:leucine-tRNA ligase activity"/>
    <property type="evidence" value="ECO:0007669"/>
    <property type="project" value="UniProtKB-EC"/>
</dbReference>
<name>A0A5J9WBP5_9POAL</name>
<dbReference type="AlphaFoldDB" id="A0A5J9WBP5"/>
<dbReference type="PANTHER" id="PTHR45794">
    <property type="entry name" value="LEUCYL-TRNA SYNTHETASE"/>
    <property type="match status" value="1"/>
</dbReference>
<accession>A0A5J9WBP5</accession>
<dbReference type="GO" id="GO:0006429">
    <property type="term" value="P:leucyl-tRNA aminoacylation"/>
    <property type="evidence" value="ECO:0007669"/>
    <property type="project" value="InterPro"/>
</dbReference>
<evidence type="ECO:0000256" key="1">
    <source>
        <dbReference type="ARBA" id="ARBA00005594"/>
    </source>
</evidence>
<dbReference type="SUPFAM" id="SSF52374">
    <property type="entry name" value="Nucleotidylyl transferase"/>
    <property type="match status" value="1"/>
</dbReference>
<feature type="domain" description="Aminoacyl-tRNA synthetase class Ia" evidence="10">
    <location>
        <begin position="80"/>
        <end position="138"/>
    </location>
</feature>
<feature type="non-terminal residue" evidence="11">
    <location>
        <position position="1"/>
    </location>
</feature>
<dbReference type="PANTHER" id="PTHR45794:SF1">
    <property type="entry name" value="LEUCINE--TRNA LIGASE, CYTOPLASMIC"/>
    <property type="match status" value="1"/>
</dbReference>
<keyword evidence="7" id="KW-0030">Aminoacyl-tRNA synthetase</keyword>
<dbReference type="OrthoDB" id="767562at2759"/>
<evidence type="ECO:0000256" key="9">
    <source>
        <dbReference type="SAM" id="SignalP"/>
    </source>
</evidence>
<evidence type="ECO:0000256" key="2">
    <source>
        <dbReference type="ARBA" id="ARBA00013164"/>
    </source>
</evidence>
<organism evidence="11 12">
    <name type="scientific">Eragrostis curvula</name>
    <name type="common">weeping love grass</name>
    <dbReference type="NCBI Taxonomy" id="38414"/>
    <lineage>
        <taxon>Eukaryota</taxon>
        <taxon>Viridiplantae</taxon>
        <taxon>Streptophyta</taxon>
        <taxon>Embryophyta</taxon>
        <taxon>Tracheophyta</taxon>
        <taxon>Spermatophyta</taxon>
        <taxon>Magnoliopsida</taxon>
        <taxon>Liliopsida</taxon>
        <taxon>Poales</taxon>
        <taxon>Poaceae</taxon>
        <taxon>PACMAD clade</taxon>
        <taxon>Chloridoideae</taxon>
        <taxon>Eragrostideae</taxon>
        <taxon>Eragrostidinae</taxon>
        <taxon>Eragrostis</taxon>
    </lineage>
</organism>